<evidence type="ECO:0000313" key="2">
    <source>
        <dbReference type="EMBL" id="OQR87757.1"/>
    </source>
</evidence>
<evidence type="ECO:0000313" key="3">
    <source>
        <dbReference type="Proteomes" id="UP000243579"/>
    </source>
</evidence>
<dbReference type="PANTHER" id="PTHR31472:SF5">
    <property type="entry name" value="OS05G0244600 PROTEIN"/>
    <property type="match status" value="1"/>
</dbReference>
<dbReference type="InterPro" id="IPR012340">
    <property type="entry name" value="NA-bd_OB-fold"/>
</dbReference>
<dbReference type="Pfam" id="PF21473">
    <property type="entry name" value="OB_Ssb-like"/>
    <property type="match status" value="1"/>
</dbReference>
<dbReference type="PANTHER" id="PTHR31472">
    <property type="entry name" value="OS05G0244600 PROTEIN"/>
    <property type="match status" value="1"/>
</dbReference>
<feature type="domain" description="Single-stranded DNA binding protein Ssb-like OB fold" evidence="1">
    <location>
        <begin position="21"/>
        <end position="108"/>
    </location>
</feature>
<accession>A0A1V9YQ26</accession>
<gene>
    <name evidence="2" type="ORF">ACHHYP_08081</name>
</gene>
<evidence type="ECO:0000259" key="1">
    <source>
        <dbReference type="Pfam" id="PF21473"/>
    </source>
</evidence>
<dbReference type="STRING" id="1202772.A0A1V9YQ26"/>
<reference evidence="2 3" key="1">
    <citation type="journal article" date="2014" name="Genome Biol. Evol.">
        <title>The secreted proteins of Achlya hypogyna and Thraustotheca clavata identify the ancestral oomycete secretome and reveal gene acquisitions by horizontal gene transfer.</title>
        <authorList>
            <person name="Misner I."/>
            <person name="Blouin N."/>
            <person name="Leonard G."/>
            <person name="Richards T.A."/>
            <person name="Lane C.E."/>
        </authorList>
    </citation>
    <scope>NUCLEOTIDE SEQUENCE [LARGE SCALE GENOMIC DNA]</scope>
    <source>
        <strain evidence="2 3">ATCC 48635</strain>
    </source>
</reference>
<name>A0A1V9YQ26_ACHHY</name>
<dbReference type="AlphaFoldDB" id="A0A1V9YQ26"/>
<dbReference type="SUPFAM" id="SSF50249">
    <property type="entry name" value="Nucleic acid-binding proteins"/>
    <property type="match status" value="1"/>
</dbReference>
<dbReference type="InterPro" id="IPR048970">
    <property type="entry name" value="OB_Ssb-like"/>
</dbReference>
<comment type="caution">
    <text evidence="2">The sequence shown here is derived from an EMBL/GenBank/DDBJ whole genome shotgun (WGS) entry which is preliminary data.</text>
</comment>
<dbReference type="OrthoDB" id="2274046at2759"/>
<keyword evidence="3" id="KW-1185">Reference proteome</keyword>
<dbReference type="Proteomes" id="UP000243579">
    <property type="component" value="Unassembled WGS sequence"/>
</dbReference>
<organism evidence="2 3">
    <name type="scientific">Achlya hypogyna</name>
    <name type="common">Oomycete</name>
    <name type="synonym">Protoachlya hypogyna</name>
    <dbReference type="NCBI Taxonomy" id="1202772"/>
    <lineage>
        <taxon>Eukaryota</taxon>
        <taxon>Sar</taxon>
        <taxon>Stramenopiles</taxon>
        <taxon>Oomycota</taxon>
        <taxon>Saprolegniomycetes</taxon>
        <taxon>Saprolegniales</taxon>
        <taxon>Achlyaceae</taxon>
        <taxon>Achlya</taxon>
    </lineage>
</organism>
<protein>
    <recommendedName>
        <fullName evidence="1">Single-stranded DNA binding protein Ssb-like OB fold domain-containing protein</fullName>
    </recommendedName>
</protein>
<sequence>MAEHHTTTPLRTATYTKVKDLVPGADGYCLVVRVISVDAPQEYKLRNGSVKWLAEVVVGDDTGAIILSARDEQIDIAKKGRNLVIRNAEVAVFRGFMRLRVTKWGKVALHPDGIASTPKAPRRVAASNNVSLVEYELVAREDDET</sequence>
<dbReference type="EMBL" id="JNBR01001424">
    <property type="protein sequence ID" value="OQR87757.1"/>
    <property type="molecule type" value="Genomic_DNA"/>
</dbReference>
<dbReference type="Gene3D" id="2.40.50.140">
    <property type="entry name" value="Nucleic acid-binding proteins"/>
    <property type="match status" value="1"/>
</dbReference>
<proteinExistence type="predicted"/>